<keyword evidence="5" id="KW-1185">Reference proteome</keyword>
<dbReference type="GO" id="GO:0015031">
    <property type="term" value="P:protein transport"/>
    <property type="evidence" value="ECO:0007669"/>
    <property type="project" value="InterPro"/>
</dbReference>
<dbReference type="InterPro" id="IPR007378">
    <property type="entry name" value="Tic22-like"/>
</dbReference>
<comment type="caution">
    <text evidence="4">The sequence shown here is derived from an EMBL/GenBank/DDBJ whole genome shotgun (WGS) entry which is preliminary data.</text>
</comment>
<evidence type="ECO:0000256" key="3">
    <source>
        <dbReference type="ARBA" id="ARBA00022640"/>
    </source>
</evidence>
<evidence type="ECO:0000256" key="1">
    <source>
        <dbReference type="ARBA" id="ARBA00004229"/>
    </source>
</evidence>
<dbReference type="EMBL" id="JAVEPI010000002">
    <property type="protein sequence ID" value="KAK1443614.1"/>
    <property type="molecule type" value="Genomic_DNA"/>
</dbReference>
<gene>
    <name evidence="4" type="ORF">BgAZ_204900</name>
</gene>
<proteinExistence type="predicted"/>
<reference evidence="4" key="1">
    <citation type="submission" date="2023-08" db="EMBL/GenBank/DDBJ databases">
        <title>Draft sequence of the Babesia gibsoni genome.</title>
        <authorList>
            <person name="Yamagishi J.Y."/>
            <person name="Xuan X.X."/>
        </authorList>
    </citation>
    <scope>NUCLEOTIDE SEQUENCE</scope>
    <source>
        <strain evidence="4">Azabu</strain>
    </source>
</reference>
<sequence>MQMISSRKCTKRSLQEWLEKVDPSVPKLESKIKFKLVPSSTQLTKAYEYMPLTSRNDLFVPLFYSKSLSVQSSNKLVTPLFLDFDDLLSSINLLNNKNQIDGAIKSIEVMSLVDLLLQNPNIDNYVLVQSASAVRFCDSERDAPNTKRRETEEIITQYPIKYMGFGGIKDVTFAEGIKMLDQYGIPTPSISLNIEVNSNKMGIYQLVKHVLLKYEEWLLDSVTNTVNEKFEKRKTMFIKLIAAVTLRWYSIYRWKTYDRMIKTSTCENLHIYQILWQEHCNTMKLLLNEWNEAQNIIGEFGLSDVSDAKYEMTDVMEQLNEIMKTVTTEPERVSCSKDAGNTSLKELLNDVNRGSIREMGNENNQLEILKRQKINEFQNMVNVGITKFEKVLESLSVDFNNLVSE</sequence>
<evidence type="ECO:0000313" key="5">
    <source>
        <dbReference type="Proteomes" id="UP001230268"/>
    </source>
</evidence>
<dbReference type="Gene3D" id="3.40.1350.100">
    <property type="match status" value="1"/>
</dbReference>
<organism evidence="4 5">
    <name type="scientific">Babesia gibsoni</name>
    <dbReference type="NCBI Taxonomy" id="33632"/>
    <lineage>
        <taxon>Eukaryota</taxon>
        <taxon>Sar</taxon>
        <taxon>Alveolata</taxon>
        <taxon>Apicomplexa</taxon>
        <taxon>Aconoidasida</taxon>
        <taxon>Piroplasmida</taxon>
        <taxon>Babesiidae</taxon>
        <taxon>Babesia</taxon>
    </lineage>
</organism>
<keyword evidence="2" id="KW-0150">Chloroplast</keyword>
<protein>
    <submittedName>
        <fullName evidence="4">Uncharacterized protein</fullName>
    </submittedName>
</protein>
<dbReference type="GO" id="GO:0009507">
    <property type="term" value="C:chloroplast"/>
    <property type="evidence" value="ECO:0007669"/>
    <property type="project" value="UniProtKB-SubCell"/>
</dbReference>
<name>A0AAD8PDY8_BABGI</name>
<accession>A0AAD8PDY8</accession>
<keyword evidence="3" id="KW-0934">Plastid</keyword>
<dbReference type="AlphaFoldDB" id="A0AAD8PDY8"/>
<dbReference type="Proteomes" id="UP001230268">
    <property type="component" value="Unassembled WGS sequence"/>
</dbReference>
<comment type="subcellular location">
    <subcellularLocation>
        <location evidence="1">Plastid</location>
        <location evidence="1">Chloroplast</location>
    </subcellularLocation>
</comment>
<evidence type="ECO:0000256" key="2">
    <source>
        <dbReference type="ARBA" id="ARBA00022528"/>
    </source>
</evidence>
<evidence type="ECO:0000313" key="4">
    <source>
        <dbReference type="EMBL" id="KAK1443614.1"/>
    </source>
</evidence>
<dbReference type="Pfam" id="PF04278">
    <property type="entry name" value="Tic22"/>
    <property type="match status" value="1"/>
</dbReference>